<proteinExistence type="predicted"/>
<keyword evidence="1" id="KW-0436">Ligase</keyword>
<dbReference type="GO" id="GO:0004812">
    <property type="term" value="F:aminoacyl-tRNA ligase activity"/>
    <property type="evidence" value="ECO:0007669"/>
    <property type="project" value="UniProtKB-KW"/>
</dbReference>
<protein>
    <submittedName>
        <fullName evidence="1">Isoleucyl-tRNA synthetase, putative</fullName>
    </submittedName>
</protein>
<dbReference type="EMBL" id="UHFG01000004">
    <property type="protein sequence ID" value="SUN49813.1"/>
    <property type="molecule type" value="Genomic_DNA"/>
</dbReference>
<dbReference type="RefSeq" id="WP_115246110.1">
    <property type="nucleotide sequence ID" value="NZ_UHFG01000004.1"/>
</dbReference>
<dbReference type="AlphaFoldDB" id="A0A380JXR5"/>
<evidence type="ECO:0000313" key="2">
    <source>
        <dbReference type="Proteomes" id="UP000254797"/>
    </source>
</evidence>
<gene>
    <name evidence="1" type="ORF">NCTC4670_01070</name>
</gene>
<organism evidence="1 2">
    <name type="scientific">Streptococcus dysgalactiae subsp. dysgalactiae</name>
    <dbReference type="NCBI Taxonomy" id="99822"/>
    <lineage>
        <taxon>Bacteria</taxon>
        <taxon>Bacillati</taxon>
        <taxon>Bacillota</taxon>
        <taxon>Bacilli</taxon>
        <taxon>Lactobacillales</taxon>
        <taxon>Streptococcaceae</taxon>
        <taxon>Streptococcus</taxon>
    </lineage>
</organism>
<accession>A0A380JXR5</accession>
<evidence type="ECO:0000313" key="1">
    <source>
        <dbReference type="EMBL" id="SUN49813.1"/>
    </source>
</evidence>
<sequence>MNPQELFEHIKELIAKKDFAAAKTFLEDHKEELGDYFDKAKTILEGNDMVNDALKKVKGLFGK</sequence>
<keyword evidence="1" id="KW-0030">Aminoacyl-tRNA synthetase</keyword>
<reference evidence="1 2" key="1">
    <citation type="submission" date="2018-06" db="EMBL/GenBank/DDBJ databases">
        <authorList>
            <consortium name="Pathogen Informatics"/>
            <person name="Doyle S."/>
        </authorList>
    </citation>
    <scope>NUCLEOTIDE SEQUENCE [LARGE SCALE GENOMIC DNA]</scope>
    <source>
        <strain evidence="1 2">NCTC4670</strain>
    </source>
</reference>
<dbReference type="Proteomes" id="UP000254797">
    <property type="component" value="Unassembled WGS sequence"/>
</dbReference>
<name>A0A380JXR5_STRDY</name>